<evidence type="ECO:0000313" key="2">
    <source>
        <dbReference type="EMBL" id="MBO0511957.1"/>
    </source>
</evidence>
<dbReference type="Proteomes" id="UP000664167">
    <property type="component" value="Unassembled WGS sequence"/>
</dbReference>
<proteinExistence type="predicted"/>
<evidence type="ECO:0000313" key="3">
    <source>
        <dbReference type="Proteomes" id="UP000664167"/>
    </source>
</evidence>
<dbReference type="EMBL" id="JAFLRJ010000079">
    <property type="protein sequence ID" value="MBO0511957.1"/>
    <property type="molecule type" value="Genomic_DNA"/>
</dbReference>
<gene>
    <name evidence="2" type="primary">mobC</name>
    <name evidence="2" type="ORF">J0695_09035</name>
</gene>
<dbReference type="RefSeq" id="WP_206961358.1">
    <property type="nucleotide sequence ID" value="NZ_BAAAJJ010000003.1"/>
</dbReference>
<reference evidence="2" key="1">
    <citation type="submission" date="2021-03" db="EMBL/GenBank/DDBJ databases">
        <title>Streptomyces poriferae sp. nov., a novel marine sponge-derived Actinobacteria species with anti-MRSA activity.</title>
        <authorList>
            <person name="Sandoval-Powers M."/>
            <person name="Kralova S."/>
            <person name="Nguyen G.-S."/>
            <person name="Fawwal D."/>
            <person name="Degnes K."/>
            <person name="Klinkenberg G."/>
            <person name="Sletta H."/>
            <person name="Wentzel A."/>
            <person name="Liles M.R."/>
        </authorList>
    </citation>
    <scope>NUCLEOTIDE SEQUENCE</scope>
    <source>
        <strain evidence="2">DSM 41794</strain>
    </source>
</reference>
<dbReference type="Pfam" id="PF19514">
    <property type="entry name" value="MobC_2"/>
    <property type="match status" value="1"/>
</dbReference>
<keyword evidence="3" id="KW-1185">Reference proteome</keyword>
<accession>A0A939F4J7</accession>
<evidence type="ECO:0000256" key="1">
    <source>
        <dbReference type="SAM" id="MobiDB-lite"/>
    </source>
</evidence>
<comment type="caution">
    <text evidence="2">The sequence shown here is derived from an EMBL/GenBank/DDBJ whole genome shotgun (WGS) entry which is preliminary data.</text>
</comment>
<sequence>MSVPHYDLPTPQQEIVTGLNSAARYPAGPSKGRSHGGASAPGVAEALGHQGVPEQDTLADVAAYVPMSRAADEAALHRVARRRTRKDEQRKERVDVRYSVEEKALILAKARTLNIAGAHYVGAVVMAHVHGDLTLPGQRTQLDDYIDELSALRQQVSAIGNNVNQIAKKLHSGGESHVADTALLAQAEHTVITVATAVRHVAEAANQAATKKTAR</sequence>
<organism evidence="2 3">
    <name type="scientific">Streptomyces beijiangensis</name>
    <dbReference type="NCBI Taxonomy" id="163361"/>
    <lineage>
        <taxon>Bacteria</taxon>
        <taxon>Bacillati</taxon>
        <taxon>Actinomycetota</taxon>
        <taxon>Actinomycetes</taxon>
        <taxon>Kitasatosporales</taxon>
        <taxon>Streptomycetaceae</taxon>
        <taxon>Streptomyces</taxon>
    </lineage>
</organism>
<name>A0A939F4J7_9ACTN</name>
<protein>
    <submittedName>
        <fullName evidence="2">Plasmid mobilization relaxosome protein MobC</fullName>
    </submittedName>
</protein>
<dbReference type="InterPro" id="IPR045788">
    <property type="entry name" value="MobC_2"/>
</dbReference>
<dbReference type="AlphaFoldDB" id="A0A939F4J7"/>
<feature type="region of interest" description="Disordered" evidence="1">
    <location>
        <begin position="21"/>
        <end position="44"/>
    </location>
</feature>